<dbReference type="GO" id="GO:0032958">
    <property type="term" value="P:inositol phosphate biosynthetic process"/>
    <property type="evidence" value="ECO:0007669"/>
    <property type="project" value="InterPro"/>
</dbReference>
<evidence type="ECO:0000313" key="6">
    <source>
        <dbReference type="EMBL" id="CAD8961572.1"/>
    </source>
</evidence>
<dbReference type="AlphaFoldDB" id="A0A7S1DYY4"/>
<name>A0A7S1DYY4_HEMAN</name>
<dbReference type="InterPro" id="IPR038286">
    <property type="entry name" value="IPK_sf"/>
</dbReference>
<dbReference type="SUPFAM" id="SSF56104">
    <property type="entry name" value="SAICAR synthase-like"/>
    <property type="match status" value="1"/>
</dbReference>
<dbReference type="GO" id="GO:0005634">
    <property type="term" value="C:nucleus"/>
    <property type="evidence" value="ECO:0007669"/>
    <property type="project" value="TreeGrafter"/>
</dbReference>
<dbReference type="PANTHER" id="PTHR12400">
    <property type="entry name" value="INOSITOL POLYPHOSPHATE KINASE"/>
    <property type="match status" value="1"/>
</dbReference>
<feature type="region of interest" description="Disordered" evidence="5">
    <location>
        <begin position="174"/>
        <end position="193"/>
    </location>
</feature>
<evidence type="ECO:0000256" key="3">
    <source>
        <dbReference type="ARBA" id="ARBA00022777"/>
    </source>
</evidence>
<keyword evidence="3 4" id="KW-0418">Kinase</keyword>
<dbReference type="Gene3D" id="3.30.470.160">
    <property type="entry name" value="Inositol polyphosphate kinase"/>
    <property type="match status" value="1"/>
</dbReference>
<comment type="similarity">
    <text evidence="1 4">Belongs to the inositol phosphokinase (IPK) family.</text>
</comment>
<keyword evidence="2 4" id="KW-0808">Transferase</keyword>
<evidence type="ECO:0000256" key="2">
    <source>
        <dbReference type="ARBA" id="ARBA00022679"/>
    </source>
</evidence>
<evidence type="ECO:0000256" key="1">
    <source>
        <dbReference type="ARBA" id="ARBA00007374"/>
    </source>
</evidence>
<dbReference type="InterPro" id="IPR005522">
    <property type="entry name" value="IPK"/>
</dbReference>
<dbReference type="PANTHER" id="PTHR12400:SF21">
    <property type="entry name" value="KINASE"/>
    <property type="match status" value="1"/>
</dbReference>
<dbReference type="GO" id="GO:0005737">
    <property type="term" value="C:cytoplasm"/>
    <property type="evidence" value="ECO:0007669"/>
    <property type="project" value="TreeGrafter"/>
</dbReference>
<evidence type="ECO:0000256" key="4">
    <source>
        <dbReference type="RuleBase" id="RU363090"/>
    </source>
</evidence>
<evidence type="ECO:0000256" key="5">
    <source>
        <dbReference type="SAM" id="MobiDB-lite"/>
    </source>
</evidence>
<sequence length="193" mass="21906">MYDKVWGNQLKFDEFGDGIAKFFDNGSRRRRVLAKRFVEMLQPLRKMMAEQGLYRFYASSILFIYEGSEEPEEEVEVGDNWLEQCDLECKANVKMIDFAHVFPIGEGHGSRDNSYRCGLDNLLRVLEGIGNGLSGNEFKLIDHSGHDELHVHCLCGQDPVRSDWNYMSGSRSGNCTPLEKTPAKTPASSPVVY</sequence>
<reference evidence="6" key="1">
    <citation type="submission" date="2021-01" db="EMBL/GenBank/DDBJ databases">
        <authorList>
            <person name="Corre E."/>
            <person name="Pelletier E."/>
            <person name="Niang G."/>
            <person name="Scheremetjew M."/>
            <person name="Finn R."/>
            <person name="Kale V."/>
            <person name="Holt S."/>
            <person name="Cochrane G."/>
            <person name="Meng A."/>
            <person name="Brown T."/>
            <person name="Cohen L."/>
        </authorList>
    </citation>
    <scope>NUCLEOTIDE SEQUENCE</scope>
    <source>
        <strain evidence="6">CCMP644</strain>
    </source>
</reference>
<dbReference type="EMBL" id="HBFX01024939">
    <property type="protein sequence ID" value="CAD8961572.1"/>
    <property type="molecule type" value="Transcribed_RNA"/>
</dbReference>
<organism evidence="6">
    <name type="scientific">Hemiselmis andersenii</name>
    <name type="common">Cryptophyte alga</name>
    <dbReference type="NCBI Taxonomy" id="464988"/>
    <lineage>
        <taxon>Eukaryota</taxon>
        <taxon>Cryptophyceae</taxon>
        <taxon>Cryptomonadales</taxon>
        <taxon>Hemiselmidaceae</taxon>
        <taxon>Hemiselmis</taxon>
    </lineage>
</organism>
<proteinExistence type="inferred from homology"/>
<dbReference type="EC" id="2.7.-.-" evidence="4"/>
<protein>
    <recommendedName>
        <fullName evidence="4">Kinase</fullName>
        <ecNumber evidence="4">2.7.-.-</ecNumber>
    </recommendedName>
</protein>
<dbReference type="Pfam" id="PF03770">
    <property type="entry name" value="IPK"/>
    <property type="match status" value="1"/>
</dbReference>
<dbReference type="GO" id="GO:0016301">
    <property type="term" value="F:kinase activity"/>
    <property type="evidence" value="ECO:0007669"/>
    <property type="project" value="UniProtKB-KW"/>
</dbReference>
<accession>A0A7S1DYY4</accession>
<gene>
    <name evidence="6" type="ORF">HAND00432_LOCUS15193</name>
</gene>